<evidence type="ECO:0000313" key="7">
    <source>
        <dbReference type="WBParaSite" id="PDA_v2.g1282.t1"/>
    </source>
</evidence>
<name>A0A914P4L4_9BILA</name>
<dbReference type="InterPro" id="IPR035441">
    <property type="entry name" value="TFIIS/LEDGF_dom_sf"/>
</dbReference>
<comment type="subcellular location">
    <subcellularLocation>
        <location evidence="1 3">Nucleus</location>
    </subcellularLocation>
</comment>
<evidence type="ECO:0000256" key="1">
    <source>
        <dbReference type="ARBA" id="ARBA00004123"/>
    </source>
</evidence>
<dbReference type="Proteomes" id="UP000887578">
    <property type="component" value="Unplaced"/>
</dbReference>
<dbReference type="SUPFAM" id="SSF47676">
    <property type="entry name" value="Conserved domain common to transcription factors TFIIS, elongin A, CRSP70"/>
    <property type="match status" value="1"/>
</dbReference>
<dbReference type="AlphaFoldDB" id="A0A914P4L4"/>
<dbReference type="PROSITE" id="PS51319">
    <property type="entry name" value="TFIIS_N"/>
    <property type="match status" value="1"/>
</dbReference>
<keyword evidence="2 3" id="KW-0539">Nucleus</keyword>
<keyword evidence="6" id="KW-1185">Reference proteome</keyword>
<dbReference type="Pfam" id="PF08711">
    <property type="entry name" value="Med26"/>
    <property type="match status" value="1"/>
</dbReference>
<organism evidence="6 7">
    <name type="scientific">Panagrolaimus davidi</name>
    <dbReference type="NCBI Taxonomy" id="227884"/>
    <lineage>
        <taxon>Eukaryota</taxon>
        <taxon>Metazoa</taxon>
        <taxon>Ecdysozoa</taxon>
        <taxon>Nematoda</taxon>
        <taxon>Chromadorea</taxon>
        <taxon>Rhabditida</taxon>
        <taxon>Tylenchina</taxon>
        <taxon>Panagrolaimomorpha</taxon>
        <taxon>Panagrolaimoidea</taxon>
        <taxon>Panagrolaimidae</taxon>
        <taxon>Panagrolaimus</taxon>
    </lineage>
</organism>
<feature type="region of interest" description="Disordered" evidence="4">
    <location>
        <begin position="70"/>
        <end position="91"/>
    </location>
</feature>
<protein>
    <submittedName>
        <fullName evidence="7">TFIIS N-terminal domain-containing protein</fullName>
    </submittedName>
</protein>
<reference evidence="7" key="1">
    <citation type="submission" date="2022-11" db="UniProtKB">
        <authorList>
            <consortium name="WormBaseParasite"/>
        </authorList>
    </citation>
    <scope>IDENTIFICATION</scope>
</reference>
<evidence type="ECO:0000313" key="6">
    <source>
        <dbReference type="Proteomes" id="UP000887578"/>
    </source>
</evidence>
<evidence type="ECO:0000256" key="4">
    <source>
        <dbReference type="SAM" id="MobiDB-lite"/>
    </source>
</evidence>
<evidence type="ECO:0000259" key="5">
    <source>
        <dbReference type="PROSITE" id="PS51319"/>
    </source>
</evidence>
<dbReference type="WBParaSite" id="PDA_v2.g1282.t1">
    <property type="protein sequence ID" value="PDA_v2.g1282.t1"/>
    <property type="gene ID" value="PDA_v2.g1282"/>
</dbReference>
<sequence>MTAVVATMSNNMAHEYDKEISHIASTNNEIAQDNGAESKLKAKEDVEMIAEPTLESMGLQREAEDDAIVENLSASKISSKRKSSEKGETKYCEKGEINEPQQEAINRISRPGGLLQMKKWLETARSEEQPKRLGMLLAQCWKAEINVDELSKTNIGKLVRELRKHPDSDVRTASNEVLKKWKQAVEDDEMKKVNASKKLAAAAQIPATAASKPASVPKP</sequence>
<evidence type="ECO:0000256" key="2">
    <source>
        <dbReference type="ARBA" id="ARBA00023242"/>
    </source>
</evidence>
<proteinExistence type="predicted"/>
<feature type="domain" description="TFIIS N-terminal" evidence="5">
    <location>
        <begin position="115"/>
        <end position="188"/>
    </location>
</feature>
<accession>A0A914P4L4</accession>
<evidence type="ECO:0000256" key="3">
    <source>
        <dbReference type="PROSITE-ProRule" id="PRU00649"/>
    </source>
</evidence>
<feature type="compositionally biased region" description="Basic and acidic residues" evidence="4">
    <location>
        <begin position="82"/>
        <end position="91"/>
    </location>
</feature>
<dbReference type="InterPro" id="IPR003617">
    <property type="entry name" value="TFIIS/CRSP70_N_sub"/>
</dbReference>
<dbReference type="GO" id="GO:0005634">
    <property type="term" value="C:nucleus"/>
    <property type="evidence" value="ECO:0007669"/>
    <property type="project" value="UniProtKB-SubCell"/>
</dbReference>
<dbReference type="InterPro" id="IPR017923">
    <property type="entry name" value="TFIIS_N"/>
</dbReference>
<dbReference type="Gene3D" id="1.20.930.10">
    <property type="entry name" value="Conserved domain common to transcription factors TFIIS, elongin A, CRSP70"/>
    <property type="match status" value="1"/>
</dbReference>
<dbReference type="SMART" id="SM00509">
    <property type="entry name" value="TFS2N"/>
    <property type="match status" value="1"/>
</dbReference>